<name>K6WZC3_9ACTN</name>
<proteinExistence type="predicted"/>
<gene>
    <name evidence="2" type="ORF">GORHZ_152_00050</name>
</gene>
<evidence type="ECO:0000313" key="3">
    <source>
        <dbReference type="Proteomes" id="UP000008363"/>
    </source>
</evidence>
<accession>K6WZC3</accession>
<protein>
    <submittedName>
        <fullName evidence="2">Uncharacterized protein</fullName>
    </submittedName>
</protein>
<feature type="signal peptide" evidence="1">
    <location>
        <begin position="1"/>
        <end position="30"/>
    </location>
</feature>
<reference evidence="2 3" key="1">
    <citation type="submission" date="2012-08" db="EMBL/GenBank/DDBJ databases">
        <title>Whole genome shotgun sequence of Gordonia rhizosphera NBRC 16068.</title>
        <authorList>
            <person name="Takarada H."/>
            <person name="Isaki S."/>
            <person name="Hosoyama A."/>
            <person name="Tsuchikane K."/>
            <person name="Katsumata H."/>
            <person name="Baba S."/>
            <person name="Ohji S."/>
            <person name="Yamazaki S."/>
            <person name="Fujita N."/>
        </authorList>
    </citation>
    <scope>NUCLEOTIDE SEQUENCE [LARGE SCALE GENOMIC DNA]</scope>
    <source>
        <strain evidence="2 3">NBRC 16068</strain>
    </source>
</reference>
<dbReference type="AlphaFoldDB" id="K6WZC3"/>
<evidence type="ECO:0000256" key="1">
    <source>
        <dbReference type="SAM" id="SignalP"/>
    </source>
</evidence>
<dbReference type="RefSeq" id="WP_006335834.1">
    <property type="nucleotide sequence ID" value="NZ_BAHC01000152.1"/>
</dbReference>
<dbReference type="Proteomes" id="UP000008363">
    <property type="component" value="Unassembled WGS sequence"/>
</dbReference>
<dbReference type="eggNOG" id="ENOG5030DKR">
    <property type="taxonomic scope" value="Bacteria"/>
</dbReference>
<sequence length="155" mass="16085">MSIQRARNSFRIVWAATAFVATAVAGIALASPADAALRGVAIGTPAGYGSSAGSTNYDVYGAGCAYKLDIIVDSPKTAKSKLKVASTTNGKTVTIYNQKPATVAVTPTWRPATPGRYVLAATLDGVTKQRTVDVGTGVQLPWFIRGGACFVVPIY</sequence>
<keyword evidence="1" id="KW-0732">Signal</keyword>
<organism evidence="2 3">
    <name type="scientific">Gordonia rhizosphera NBRC 16068</name>
    <dbReference type="NCBI Taxonomy" id="1108045"/>
    <lineage>
        <taxon>Bacteria</taxon>
        <taxon>Bacillati</taxon>
        <taxon>Actinomycetota</taxon>
        <taxon>Actinomycetes</taxon>
        <taxon>Mycobacteriales</taxon>
        <taxon>Gordoniaceae</taxon>
        <taxon>Gordonia</taxon>
    </lineage>
</organism>
<comment type="caution">
    <text evidence="2">The sequence shown here is derived from an EMBL/GenBank/DDBJ whole genome shotgun (WGS) entry which is preliminary data.</text>
</comment>
<dbReference type="EMBL" id="BAHC01000152">
    <property type="protein sequence ID" value="GAB91894.1"/>
    <property type="molecule type" value="Genomic_DNA"/>
</dbReference>
<evidence type="ECO:0000313" key="2">
    <source>
        <dbReference type="EMBL" id="GAB91894.1"/>
    </source>
</evidence>
<feature type="chain" id="PRO_5003898817" evidence="1">
    <location>
        <begin position="31"/>
        <end position="155"/>
    </location>
</feature>
<keyword evidence="3" id="KW-1185">Reference proteome</keyword>